<dbReference type="AlphaFoldDB" id="A0A378RNJ1"/>
<gene>
    <name evidence="2" type="ORF">NCTC11179_01457</name>
</gene>
<evidence type="ECO:0000313" key="2">
    <source>
        <dbReference type="EMBL" id="STZ27919.1"/>
    </source>
</evidence>
<evidence type="ECO:0000259" key="1">
    <source>
        <dbReference type="Pfam" id="PF11827"/>
    </source>
</evidence>
<organism evidence="2 3">
    <name type="scientific">Myroides odoratus</name>
    <name type="common">Flavobacterium odoratum</name>
    <dbReference type="NCBI Taxonomy" id="256"/>
    <lineage>
        <taxon>Bacteria</taxon>
        <taxon>Pseudomonadati</taxon>
        <taxon>Bacteroidota</taxon>
        <taxon>Flavobacteriia</taxon>
        <taxon>Flavobacteriales</taxon>
        <taxon>Flavobacteriaceae</taxon>
        <taxon>Myroides</taxon>
    </lineage>
</organism>
<proteinExistence type="predicted"/>
<reference evidence="2 3" key="1">
    <citation type="submission" date="2018-06" db="EMBL/GenBank/DDBJ databases">
        <authorList>
            <consortium name="Pathogen Informatics"/>
            <person name="Doyle S."/>
        </authorList>
    </citation>
    <scope>NUCLEOTIDE SEQUENCE [LARGE SCALE GENOMIC DNA]</scope>
    <source>
        <strain evidence="2 3">NCTC11179</strain>
    </source>
</reference>
<sequence length="187" mass="20716">MKYLVLGLIATSLVTLTACNDKKEAMPTIADTPTKTIQEKPVEAVDFTELLGHYDHMTFALSSDNAEETAKASTGMLAALQKIEGAHFDAEHKDTYQDIAANIKENAEHIEDNVGDIAHQREHLVEISTDIYDLVQLLGISKPYYKVFCPMVKGGEGAFWLSTAKDFRNPYMGEKMLSCGSIQEELN</sequence>
<evidence type="ECO:0000313" key="3">
    <source>
        <dbReference type="Proteomes" id="UP000255024"/>
    </source>
</evidence>
<feature type="domain" description="DUF3347" evidence="1">
    <location>
        <begin position="51"/>
        <end position="141"/>
    </location>
</feature>
<dbReference type="PROSITE" id="PS51257">
    <property type="entry name" value="PROKAR_LIPOPROTEIN"/>
    <property type="match status" value="1"/>
</dbReference>
<dbReference type="EMBL" id="UGQL01000001">
    <property type="protein sequence ID" value="STZ27919.1"/>
    <property type="molecule type" value="Genomic_DNA"/>
</dbReference>
<dbReference type="InterPro" id="IPR021782">
    <property type="entry name" value="DUF3347"/>
</dbReference>
<protein>
    <submittedName>
        <fullName evidence="2">Protein of uncharacterized function (DUF3347)</fullName>
    </submittedName>
</protein>
<name>A0A378RNJ1_MYROD</name>
<dbReference type="RefSeq" id="WP_115090762.1">
    <property type="nucleotide sequence ID" value="NZ_CP068107.1"/>
</dbReference>
<accession>A0A378RNJ1</accession>
<dbReference type="Proteomes" id="UP000255024">
    <property type="component" value="Unassembled WGS sequence"/>
</dbReference>
<dbReference type="Pfam" id="PF11827">
    <property type="entry name" value="DUF3347"/>
    <property type="match status" value="1"/>
</dbReference>
<keyword evidence="3" id="KW-1185">Reference proteome</keyword>